<reference evidence="3" key="1">
    <citation type="submission" date="2025-08" db="UniProtKB">
        <authorList>
            <consortium name="RefSeq"/>
        </authorList>
    </citation>
    <scope>IDENTIFICATION</scope>
    <source>
        <tissue evidence="3">Blood</tissue>
    </source>
</reference>
<name>A0ABM2FFR9_EQUPR</name>
<feature type="compositionally biased region" description="Low complexity" evidence="1">
    <location>
        <begin position="50"/>
        <end position="59"/>
    </location>
</feature>
<evidence type="ECO:0000313" key="3">
    <source>
        <dbReference type="RefSeq" id="XP_008533831.2"/>
    </source>
</evidence>
<sequence>MSQTRACSLPKKAPRAGSAPRPGLGRSPVMLHRPRRSQLCPRAGAERARSAGAGRPECATDAAGAQDAAWLPLWSRAKPGCRRSCPDGKPRYRHLLDGAGLEAAGLLRRMPVARALRVMRLWSPGWRLPKGCLWGLQGGFLLDRSPSQS</sequence>
<proteinExistence type="predicted"/>
<dbReference type="Proteomes" id="UP001652662">
    <property type="component" value="Chromosome 10"/>
</dbReference>
<accession>A0ABM2FFR9</accession>
<evidence type="ECO:0000256" key="1">
    <source>
        <dbReference type="SAM" id="MobiDB-lite"/>
    </source>
</evidence>
<dbReference type="RefSeq" id="XP_008533831.2">
    <property type="nucleotide sequence ID" value="XM_008535609.2"/>
</dbReference>
<gene>
    <name evidence="3" type="primary">LOC103561173</name>
</gene>
<keyword evidence="2" id="KW-1185">Reference proteome</keyword>
<dbReference type="GeneID" id="103561173"/>
<organism evidence="2 3">
    <name type="scientific">Equus przewalskii</name>
    <name type="common">Przewalski's horse</name>
    <name type="synonym">Equus caballus przewalskii</name>
    <dbReference type="NCBI Taxonomy" id="9798"/>
    <lineage>
        <taxon>Eukaryota</taxon>
        <taxon>Metazoa</taxon>
        <taxon>Chordata</taxon>
        <taxon>Craniata</taxon>
        <taxon>Vertebrata</taxon>
        <taxon>Euteleostomi</taxon>
        <taxon>Mammalia</taxon>
        <taxon>Eutheria</taxon>
        <taxon>Laurasiatheria</taxon>
        <taxon>Perissodactyla</taxon>
        <taxon>Equidae</taxon>
        <taxon>Equus</taxon>
    </lineage>
</organism>
<protein>
    <submittedName>
        <fullName evidence="3">Uncharacterized protein</fullName>
    </submittedName>
</protein>
<evidence type="ECO:0000313" key="2">
    <source>
        <dbReference type="Proteomes" id="UP001652662"/>
    </source>
</evidence>
<feature type="region of interest" description="Disordered" evidence="1">
    <location>
        <begin position="1"/>
        <end position="59"/>
    </location>
</feature>